<dbReference type="InterPro" id="IPR011604">
    <property type="entry name" value="PDDEXK-like_dom_sf"/>
</dbReference>
<dbReference type="InterPro" id="IPR014017">
    <property type="entry name" value="DNA_helicase_UvrD-like_C"/>
</dbReference>
<evidence type="ECO:0000256" key="16">
    <source>
        <dbReference type="SAM" id="MobiDB-lite"/>
    </source>
</evidence>
<keyword evidence="6 15" id="KW-0347">Helicase</keyword>
<evidence type="ECO:0000256" key="10">
    <source>
        <dbReference type="ARBA" id="ARBA00023204"/>
    </source>
</evidence>
<keyword evidence="4" id="KW-0227">DNA damage</keyword>
<keyword evidence="5 15" id="KW-0378">Hydrolase</keyword>
<evidence type="ECO:0000256" key="5">
    <source>
        <dbReference type="ARBA" id="ARBA00022801"/>
    </source>
</evidence>
<comment type="caution">
    <text evidence="19">The sequence shown here is derived from an EMBL/GenBank/DDBJ whole genome shotgun (WGS) entry which is preliminary data.</text>
</comment>
<keyword evidence="3 15" id="KW-0547">Nucleotide-binding</keyword>
<keyword evidence="20" id="KW-1185">Reference proteome</keyword>
<dbReference type="Gene3D" id="3.90.320.10">
    <property type="match status" value="1"/>
</dbReference>
<evidence type="ECO:0000256" key="2">
    <source>
        <dbReference type="ARBA" id="ARBA00022722"/>
    </source>
</evidence>
<organism evidence="19 20">
    <name type="scientific">Aeromicrobium halocynthiae</name>
    <dbReference type="NCBI Taxonomy" id="560557"/>
    <lineage>
        <taxon>Bacteria</taxon>
        <taxon>Bacillati</taxon>
        <taxon>Actinomycetota</taxon>
        <taxon>Actinomycetes</taxon>
        <taxon>Propionibacteriales</taxon>
        <taxon>Nocardioidaceae</taxon>
        <taxon>Aeromicrobium</taxon>
    </lineage>
</organism>
<evidence type="ECO:0000256" key="3">
    <source>
        <dbReference type="ARBA" id="ARBA00022741"/>
    </source>
</evidence>
<dbReference type="PANTHER" id="PTHR11070:SF59">
    <property type="entry name" value="DNA 3'-5' HELICASE"/>
    <property type="match status" value="1"/>
</dbReference>
<keyword evidence="2" id="KW-0540">Nuclease</keyword>
<dbReference type="GO" id="GO:0004386">
    <property type="term" value="F:helicase activity"/>
    <property type="evidence" value="ECO:0007669"/>
    <property type="project" value="UniProtKB-KW"/>
</dbReference>
<dbReference type="SUPFAM" id="SSF52540">
    <property type="entry name" value="P-loop containing nucleoside triphosphate hydrolases"/>
    <property type="match status" value="1"/>
</dbReference>
<dbReference type="PANTHER" id="PTHR11070">
    <property type="entry name" value="UVRD / RECB / PCRA DNA HELICASE FAMILY MEMBER"/>
    <property type="match status" value="1"/>
</dbReference>
<keyword evidence="11" id="KW-0413">Isomerase</keyword>
<dbReference type="InterPro" id="IPR014016">
    <property type="entry name" value="UvrD-like_ATP-bd"/>
</dbReference>
<protein>
    <recommendedName>
        <fullName evidence="13">DNA 3'-5' helicase</fullName>
        <ecNumber evidence="13">5.6.2.4</ecNumber>
    </recommendedName>
</protein>
<dbReference type="Gene3D" id="1.10.10.160">
    <property type="match status" value="1"/>
</dbReference>
<evidence type="ECO:0000256" key="11">
    <source>
        <dbReference type="ARBA" id="ARBA00023235"/>
    </source>
</evidence>
<dbReference type="EC" id="5.6.2.4" evidence="13"/>
<dbReference type="EMBL" id="BAAAPY010000004">
    <property type="protein sequence ID" value="GAA2077297.1"/>
    <property type="molecule type" value="Genomic_DNA"/>
</dbReference>
<feature type="region of interest" description="Disordered" evidence="16">
    <location>
        <begin position="726"/>
        <end position="747"/>
    </location>
</feature>
<evidence type="ECO:0000256" key="6">
    <source>
        <dbReference type="ARBA" id="ARBA00022806"/>
    </source>
</evidence>
<dbReference type="PROSITE" id="PS51217">
    <property type="entry name" value="UVRD_HELICASE_CTER"/>
    <property type="match status" value="1"/>
</dbReference>
<feature type="compositionally biased region" description="Basic and acidic residues" evidence="16">
    <location>
        <begin position="1069"/>
        <end position="1084"/>
    </location>
</feature>
<feature type="region of interest" description="Disordered" evidence="16">
    <location>
        <begin position="1069"/>
        <end position="1091"/>
    </location>
</feature>
<evidence type="ECO:0000256" key="9">
    <source>
        <dbReference type="ARBA" id="ARBA00023125"/>
    </source>
</evidence>
<keyword evidence="10" id="KW-0234">DNA repair</keyword>
<comment type="catalytic activity">
    <reaction evidence="14">
        <text>ATP + H2O = ADP + phosphate + H(+)</text>
        <dbReference type="Rhea" id="RHEA:13065"/>
        <dbReference type="ChEBI" id="CHEBI:15377"/>
        <dbReference type="ChEBI" id="CHEBI:15378"/>
        <dbReference type="ChEBI" id="CHEBI:30616"/>
        <dbReference type="ChEBI" id="CHEBI:43474"/>
        <dbReference type="ChEBI" id="CHEBI:456216"/>
        <dbReference type="EC" id="5.6.2.4"/>
    </reaction>
</comment>
<evidence type="ECO:0000256" key="14">
    <source>
        <dbReference type="ARBA" id="ARBA00048988"/>
    </source>
</evidence>
<keyword evidence="8 15" id="KW-0067">ATP-binding</keyword>
<dbReference type="InterPro" id="IPR013986">
    <property type="entry name" value="DExx_box_DNA_helicase_dom_sf"/>
</dbReference>
<feature type="domain" description="UvrD-like helicase C-terminal" evidence="18">
    <location>
        <begin position="325"/>
        <end position="637"/>
    </location>
</feature>
<name>A0ABN2W2B0_9ACTN</name>
<evidence type="ECO:0000256" key="7">
    <source>
        <dbReference type="ARBA" id="ARBA00022839"/>
    </source>
</evidence>
<reference evidence="19 20" key="1">
    <citation type="journal article" date="2019" name="Int. J. Syst. Evol. Microbiol.">
        <title>The Global Catalogue of Microorganisms (GCM) 10K type strain sequencing project: providing services to taxonomists for standard genome sequencing and annotation.</title>
        <authorList>
            <consortium name="The Broad Institute Genomics Platform"/>
            <consortium name="The Broad Institute Genome Sequencing Center for Infectious Disease"/>
            <person name="Wu L."/>
            <person name="Ma J."/>
        </authorList>
    </citation>
    <scope>NUCLEOTIDE SEQUENCE [LARGE SCALE GENOMIC DNA]</scope>
    <source>
        <strain evidence="19 20">JCM 15749</strain>
    </source>
</reference>
<dbReference type="Pfam" id="PF13361">
    <property type="entry name" value="UvrD_C"/>
    <property type="match status" value="1"/>
</dbReference>
<dbReference type="InterPro" id="IPR027417">
    <property type="entry name" value="P-loop_NTPase"/>
</dbReference>
<evidence type="ECO:0000256" key="8">
    <source>
        <dbReference type="ARBA" id="ARBA00022840"/>
    </source>
</evidence>
<evidence type="ECO:0000256" key="15">
    <source>
        <dbReference type="PROSITE-ProRule" id="PRU00560"/>
    </source>
</evidence>
<dbReference type="CDD" id="cd17932">
    <property type="entry name" value="DEXQc_UvrD"/>
    <property type="match status" value="1"/>
</dbReference>
<gene>
    <name evidence="19" type="ORF">GCM10009821_16120</name>
</gene>
<dbReference type="Pfam" id="PF00580">
    <property type="entry name" value="UvrD-helicase"/>
    <property type="match status" value="1"/>
</dbReference>
<evidence type="ECO:0000256" key="1">
    <source>
        <dbReference type="ARBA" id="ARBA00009922"/>
    </source>
</evidence>
<sequence>MSVEYRLSASRPVPRVDVRLDPSQAAVLEHVRTVGGPLQVLAGPGSGKTTTVVELVAERVESGALGLEQILVLTFSRQAAQELRTRIATRLARTTATSTAMTFHGFCYALLRAEQDTEQFGRPVRLLSAPEQDAVLTELLSGVDAAEWPAALRPALGTRGMATELQRLLAGARAQGLDSVDLLEIARSGGRADWEAAAAFFDDATAVAAFQNTIDHTDLIFQAVRALDDPGARRRWRERFALVVVDEYQDTDPLQVALLQALAGDGRDVVVVGDPYQSIYGFRGADVGGIVEFCETFRRVDGGPAASITLARTNRYGAVIADAVRSVVDGRGALGAVDGRRFAALRTPSTDPARSGSVQVRTFSSAAAEAEHVALLLREAHLLQEPPVPWERMAVLVRSSAHLDRLQRALQAAGVPIDVAGDELPLAIEPAVRTLIGALHVAHALHAGEDVDPAAAQALLTGPLGGLDAGGLRRLGRLLRRLDAEENGRPRPSSRLLADALTDPTFLEVRARPGPEGEAVAAAADVARLLARAADQLTAGASAEEVLWTLWDGTDWPRRLRQEAESGGEGSARAHHDLDALCALFAEAARAEEREAHRSVIEVVRALEAQQIPADTLAQGTADTRAVRLMTAHRSKGLEWDLVVVAGVQEGQWPDTRLRSSLLQPERLTPAGPGPAPTTAAAVAEERRLFYVACSRARERLVVTAVASGSDDGDQPSRLVGELHAHLGGTEHPSRRSLPETEHRPRRALSLRSAVAELRRIGENTGDDTVRRRVAEQLARLADHPAARAADPDRWWGLRAPTSSSTPLRPATEPLRLSGSQLSALMTCPLQWFLDHEAKGERATTGAQGFGSVVHAIAAEVVRTGAAPELAELSSHLDDVWDQLDYPAWVGRREKQAAVEALGRFLTWHAENPRRVVAAEHPFDVVVDVDGRDVRLTGSMDRVEVDDDGVHVVDLKTSKSKPTAAQLAEHPQLGVYQVAVAHGAASDVAGDAPCAGAELVQLRAGGERPTVQAQAPAGPDEPFFALEQLRRSVRLVDSEQLVAVEATGACGWCQFRRVCPAHDEGTSVVVRQRERARPPEEKDPSSPGAGA</sequence>
<dbReference type="Pfam" id="PF12705">
    <property type="entry name" value="PDDEXK_1"/>
    <property type="match status" value="1"/>
</dbReference>
<keyword evidence="7" id="KW-0269">Exonuclease</keyword>
<evidence type="ECO:0000256" key="13">
    <source>
        <dbReference type="ARBA" id="ARBA00034808"/>
    </source>
</evidence>
<dbReference type="InterPro" id="IPR038726">
    <property type="entry name" value="PDDEXK_AddAB-type"/>
</dbReference>
<dbReference type="InterPro" id="IPR000212">
    <property type="entry name" value="DNA_helicase_UvrD/REP"/>
</dbReference>
<feature type="domain" description="UvrD-like helicase ATP-binding" evidence="17">
    <location>
        <begin position="21"/>
        <end position="317"/>
    </location>
</feature>
<evidence type="ECO:0000313" key="19">
    <source>
        <dbReference type="EMBL" id="GAA2077297.1"/>
    </source>
</evidence>
<feature type="compositionally biased region" description="Basic and acidic residues" evidence="16">
    <location>
        <begin position="732"/>
        <end position="743"/>
    </location>
</feature>
<feature type="binding site" evidence="15">
    <location>
        <begin position="42"/>
        <end position="49"/>
    </location>
    <ligand>
        <name>ATP</name>
        <dbReference type="ChEBI" id="CHEBI:30616"/>
    </ligand>
</feature>
<comment type="catalytic activity">
    <reaction evidence="12">
        <text>Couples ATP hydrolysis with the unwinding of duplex DNA by translocating in the 3'-5' direction.</text>
        <dbReference type="EC" id="5.6.2.4"/>
    </reaction>
</comment>
<evidence type="ECO:0000256" key="4">
    <source>
        <dbReference type="ARBA" id="ARBA00022763"/>
    </source>
</evidence>
<evidence type="ECO:0000256" key="12">
    <source>
        <dbReference type="ARBA" id="ARBA00034617"/>
    </source>
</evidence>
<dbReference type="Proteomes" id="UP001501480">
    <property type="component" value="Unassembled WGS sequence"/>
</dbReference>
<dbReference type="RefSeq" id="WP_344326766.1">
    <property type="nucleotide sequence ID" value="NZ_BAAAPY010000004.1"/>
</dbReference>
<accession>A0ABN2W2B0</accession>
<evidence type="ECO:0000313" key="20">
    <source>
        <dbReference type="Proteomes" id="UP001501480"/>
    </source>
</evidence>
<dbReference type="PROSITE" id="PS51198">
    <property type="entry name" value="UVRD_HELICASE_ATP_BIND"/>
    <property type="match status" value="1"/>
</dbReference>
<dbReference type="Gene3D" id="3.40.50.300">
    <property type="entry name" value="P-loop containing nucleotide triphosphate hydrolases"/>
    <property type="match status" value="3"/>
</dbReference>
<comment type="similarity">
    <text evidence="1">Belongs to the helicase family. UvrD subfamily.</text>
</comment>
<keyword evidence="9" id="KW-0238">DNA-binding</keyword>
<evidence type="ECO:0000259" key="17">
    <source>
        <dbReference type="PROSITE" id="PS51198"/>
    </source>
</evidence>
<proteinExistence type="inferred from homology"/>
<evidence type="ECO:0000259" key="18">
    <source>
        <dbReference type="PROSITE" id="PS51217"/>
    </source>
</evidence>